<proteinExistence type="predicted"/>
<dbReference type="RefSeq" id="WP_257318178.1">
    <property type="nucleotide sequence ID" value="NZ_JANFDG010000043.1"/>
</dbReference>
<reference evidence="3" key="1">
    <citation type="journal article" date="2019" name="Int. J. Syst. Evol. Microbiol.">
        <title>The Global Catalogue of Microorganisms (GCM) 10K type strain sequencing project: providing services to taxonomists for standard genome sequencing and annotation.</title>
        <authorList>
            <consortium name="The Broad Institute Genomics Platform"/>
            <consortium name="The Broad Institute Genome Sequencing Center for Infectious Disease"/>
            <person name="Wu L."/>
            <person name="Ma J."/>
        </authorList>
    </citation>
    <scope>NUCLEOTIDE SEQUENCE [LARGE SCALE GENOMIC DNA]</scope>
    <source>
        <strain evidence="3">KCTC 52677</strain>
    </source>
</reference>
<keyword evidence="1" id="KW-0472">Membrane</keyword>
<accession>A0ABV7DJ66</accession>
<evidence type="ECO:0000313" key="3">
    <source>
        <dbReference type="Proteomes" id="UP001595377"/>
    </source>
</evidence>
<evidence type="ECO:0000313" key="2">
    <source>
        <dbReference type="EMBL" id="MFC3075012.1"/>
    </source>
</evidence>
<sequence>MAHGIDSLRETNISQHLISSKVSQSPYSMPKHTYWNTLLVAWFLNLKNRNCRAVSWNIRRFKELGRQVRVFARALLEVFKMGRGILLWLLGIPLPIVILLVLFLR</sequence>
<dbReference type="EMBL" id="JBHRSP010000031">
    <property type="protein sequence ID" value="MFC3075012.1"/>
    <property type="molecule type" value="Genomic_DNA"/>
</dbReference>
<feature type="transmembrane region" description="Helical" evidence="1">
    <location>
        <begin position="85"/>
        <end position="104"/>
    </location>
</feature>
<organism evidence="2 3">
    <name type="scientific">Shinella pollutisoli</name>
    <dbReference type="NCBI Taxonomy" id="2250594"/>
    <lineage>
        <taxon>Bacteria</taxon>
        <taxon>Pseudomonadati</taxon>
        <taxon>Pseudomonadota</taxon>
        <taxon>Alphaproteobacteria</taxon>
        <taxon>Hyphomicrobiales</taxon>
        <taxon>Rhizobiaceae</taxon>
        <taxon>Shinella</taxon>
    </lineage>
</organism>
<name>A0ABV7DJ66_9HYPH</name>
<keyword evidence="1" id="KW-1133">Transmembrane helix</keyword>
<keyword evidence="3" id="KW-1185">Reference proteome</keyword>
<comment type="caution">
    <text evidence="2">The sequence shown here is derived from an EMBL/GenBank/DDBJ whole genome shotgun (WGS) entry which is preliminary data.</text>
</comment>
<dbReference type="Proteomes" id="UP001595377">
    <property type="component" value="Unassembled WGS sequence"/>
</dbReference>
<gene>
    <name evidence="2" type="ORF">ACFOHH_18015</name>
</gene>
<protein>
    <submittedName>
        <fullName evidence="2">Uncharacterized protein</fullName>
    </submittedName>
</protein>
<evidence type="ECO:0000256" key="1">
    <source>
        <dbReference type="SAM" id="Phobius"/>
    </source>
</evidence>
<keyword evidence="1" id="KW-0812">Transmembrane</keyword>